<comment type="caution">
    <text evidence="3">The sequence shown here is derived from an EMBL/GenBank/DDBJ whole genome shotgun (WGS) entry which is preliminary data.</text>
</comment>
<evidence type="ECO:0000313" key="4">
    <source>
        <dbReference type="Proteomes" id="UP001314261"/>
    </source>
</evidence>
<dbReference type="Pfam" id="PF09250">
    <property type="entry name" value="Prim-Pol"/>
    <property type="match status" value="1"/>
</dbReference>
<proteinExistence type="predicted"/>
<dbReference type="RefSeq" id="WP_338346279.1">
    <property type="nucleotide sequence ID" value="NZ_CAUZLR010000006.1"/>
</dbReference>
<reference evidence="3 4" key="1">
    <citation type="submission" date="2023-10" db="EMBL/GenBank/DDBJ databases">
        <authorList>
            <person name="Botero Cardona J."/>
        </authorList>
    </citation>
    <scope>NUCLEOTIDE SEQUENCE [LARGE SCALE GENOMIC DNA]</scope>
    <source>
        <strain evidence="3 4">R-54839</strain>
    </source>
</reference>
<organism evidence="3 4">
    <name type="scientific">Fructobacillus fructosus</name>
    <dbReference type="NCBI Taxonomy" id="1631"/>
    <lineage>
        <taxon>Bacteria</taxon>
        <taxon>Bacillati</taxon>
        <taxon>Bacillota</taxon>
        <taxon>Bacilli</taxon>
        <taxon>Lactobacillales</taxon>
        <taxon>Lactobacillaceae</taxon>
        <taxon>Fructobacillus</taxon>
    </lineage>
</organism>
<feature type="domain" description="Primase C-terminal 1" evidence="1">
    <location>
        <begin position="200"/>
        <end position="265"/>
    </location>
</feature>
<name>A0ABN9YYU5_9LACO</name>
<dbReference type="SUPFAM" id="SSF56747">
    <property type="entry name" value="Prim-pol domain"/>
    <property type="match status" value="1"/>
</dbReference>
<sequence length="276" mass="30875">MMEVHLQYYTEQGVFLFSALPNEKHNAEPGGFKNSFGNIGDLEQWQAEHPRYKDGNVGVDLSKSPLVVLDVDKHGTNGYLALANYMNAHGLDPKSIMKETYTELTPSGGLHAFYTWPSDKTKPVRTVGLLDGVDLLTAGGVIVAPSSINGQDYKPIKHEGEPVAIAEVPEWLNKLIQGEKVANKEQSVRTTRYSIDERLGMILDGFTKGQRNDQATSFIGWLLSYRIHPRKALEIAEVANSRSPEPLSYDELEKVYISVLKREKARAKQREAEYGR</sequence>
<dbReference type="InterPro" id="IPR014820">
    <property type="entry name" value="PriCT_1"/>
</dbReference>
<accession>A0ABN9YYU5</accession>
<keyword evidence="4" id="KW-1185">Reference proteome</keyword>
<evidence type="ECO:0000313" key="3">
    <source>
        <dbReference type="EMBL" id="CAK1245107.1"/>
    </source>
</evidence>
<protein>
    <submittedName>
        <fullName evidence="3">Uncharacterized protein</fullName>
    </submittedName>
</protein>
<dbReference type="SMART" id="SM00942">
    <property type="entry name" value="PriCT_1"/>
    <property type="match status" value="1"/>
</dbReference>
<evidence type="ECO:0000259" key="1">
    <source>
        <dbReference type="SMART" id="SM00942"/>
    </source>
</evidence>
<dbReference type="Pfam" id="PF08708">
    <property type="entry name" value="PriCT_1"/>
    <property type="match status" value="1"/>
</dbReference>
<dbReference type="EMBL" id="CAUZLR010000006">
    <property type="protein sequence ID" value="CAK1245107.1"/>
    <property type="molecule type" value="Genomic_DNA"/>
</dbReference>
<dbReference type="Proteomes" id="UP001314261">
    <property type="component" value="Unassembled WGS sequence"/>
</dbReference>
<dbReference type="InterPro" id="IPR015330">
    <property type="entry name" value="DNA_primase/pol_bifunc_N"/>
</dbReference>
<dbReference type="CDD" id="cd04859">
    <property type="entry name" value="Prim_Pol"/>
    <property type="match status" value="1"/>
</dbReference>
<dbReference type="SMART" id="SM00943">
    <property type="entry name" value="Prim-Pol"/>
    <property type="match status" value="1"/>
</dbReference>
<feature type="domain" description="DNA primase/polymerase bifunctional N-terminal" evidence="2">
    <location>
        <begin position="6"/>
        <end position="172"/>
    </location>
</feature>
<gene>
    <name evidence="3" type="ORF">R54839_PPFHFPJH_01079</name>
</gene>
<evidence type="ECO:0000259" key="2">
    <source>
        <dbReference type="SMART" id="SM00943"/>
    </source>
</evidence>